<feature type="region of interest" description="Disordered" evidence="1">
    <location>
        <begin position="41"/>
        <end position="98"/>
    </location>
</feature>
<feature type="compositionally biased region" description="Polar residues" evidence="1">
    <location>
        <begin position="64"/>
        <end position="77"/>
    </location>
</feature>
<gene>
    <name evidence="2" type="ORF">Zm00014a_041057</name>
</gene>
<accession>A0A3L6G642</accession>
<proteinExistence type="predicted"/>
<sequence length="98" mass="10614">MASVLWASPCSMAGAQQLDSSTLLPMAPPFLPWKTSSRPPALFHPQLPNGARSFQASSKDDTHCSSIPVSPWQQQETMGDALPTPPPVSPTRCLPWMK</sequence>
<organism evidence="2">
    <name type="scientific">Zea mays</name>
    <name type="common">Maize</name>
    <dbReference type="NCBI Taxonomy" id="4577"/>
    <lineage>
        <taxon>Eukaryota</taxon>
        <taxon>Viridiplantae</taxon>
        <taxon>Streptophyta</taxon>
        <taxon>Embryophyta</taxon>
        <taxon>Tracheophyta</taxon>
        <taxon>Spermatophyta</taxon>
        <taxon>Magnoliopsida</taxon>
        <taxon>Liliopsida</taxon>
        <taxon>Poales</taxon>
        <taxon>Poaceae</taxon>
        <taxon>PACMAD clade</taxon>
        <taxon>Panicoideae</taxon>
        <taxon>Andropogonodae</taxon>
        <taxon>Andropogoneae</taxon>
        <taxon>Tripsacinae</taxon>
        <taxon>Zea</taxon>
    </lineage>
</organism>
<protein>
    <submittedName>
        <fullName evidence="2">Uncharacterized protein</fullName>
    </submittedName>
</protein>
<comment type="caution">
    <text evidence="2">The sequence shown here is derived from an EMBL/GenBank/DDBJ whole genome shotgun (WGS) entry which is preliminary data.</text>
</comment>
<dbReference type="EMBL" id="NCVQ01000003">
    <property type="protein sequence ID" value="PWZ41874.1"/>
    <property type="molecule type" value="Genomic_DNA"/>
</dbReference>
<name>A0A3L6G642_MAIZE</name>
<dbReference type="AlphaFoldDB" id="A0A3L6G642"/>
<reference evidence="2" key="1">
    <citation type="journal article" date="2018" name="Nat. Genet.">
        <title>Extensive intraspecific gene order and gene structural variations between Mo17 and other maize genomes.</title>
        <authorList>
            <person name="Sun S."/>
            <person name="Zhou Y."/>
            <person name="Chen J."/>
            <person name="Shi J."/>
            <person name="Zhao H."/>
            <person name="Zhao H."/>
            <person name="Song W."/>
            <person name="Zhang M."/>
            <person name="Cui Y."/>
            <person name="Dong X."/>
            <person name="Liu H."/>
            <person name="Ma X."/>
            <person name="Jiao Y."/>
            <person name="Wang B."/>
            <person name="Wei X."/>
            <person name="Stein J.C."/>
            <person name="Glaubitz J.C."/>
            <person name="Lu F."/>
            <person name="Yu G."/>
            <person name="Liang C."/>
            <person name="Fengler K."/>
            <person name="Li B."/>
            <person name="Rafalski A."/>
            <person name="Schnable P.S."/>
            <person name="Ware D.H."/>
            <person name="Buckler E.S."/>
            <person name="Lai J."/>
        </authorList>
    </citation>
    <scope>NUCLEOTIDE SEQUENCE [LARGE SCALE GENOMIC DNA]</scope>
    <source>
        <tissue evidence="2">Seedling</tissue>
    </source>
</reference>
<evidence type="ECO:0000256" key="1">
    <source>
        <dbReference type="SAM" id="MobiDB-lite"/>
    </source>
</evidence>
<evidence type="ECO:0000313" key="2">
    <source>
        <dbReference type="EMBL" id="PWZ41874.1"/>
    </source>
</evidence>
<dbReference type="Proteomes" id="UP000251960">
    <property type="component" value="Chromosome 2"/>
</dbReference>